<accession>A0A4D6WWI6</accession>
<proteinExistence type="inferred from homology"/>
<dbReference type="CDD" id="cd18116">
    <property type="entry name" value="ATP-synt_F1_alpha_N"/>
    <property type="match status" value="1"/>
</dbReference>
<dbReference type="GO" id="GO:0005524">
    <property type="term" value="F:ATP binding"/>
    <property type="evidence" value="ECO:0007669"/>
    <property type="project" value="UniProtKB-KW"/>
</dbReference>
<dbReference type="FunFam" id="2.40.30.20:FF:000001">
    <property type="entry name" value="ATP synthase subunit alpha"/>
    <property type="match status" value="1"/>
</dbReference>
<dbReference type="InterPro" id="IPR004100">
    <property type="entry name" value="ATPase_F1/V1/A1_a/bsu_N"/>
</dbReference>
<feature type="domain" description="ATP synthase alpha subunit C-terminal" evidence="16">
    <location>
        <begin position="374"/>
        <end position="498"/>
    </location>
</feature>
<sequence>MVDIRPDEISNIISQQIKKYDQEVQVANVGTVLQVSDGIARVYGLDDAMAGELLQFGDLDQTVGIALNLESDNVGVVLMGDGRNILEGSPVKSTGKIAQIPVGDNFLGRVVNPLAEPIDGKGSPKPDATRLIESSAPGIIGRQSVCEPLQTGITAIDAMIPIGRGQRELIIGDRQTGKTAVALDTIINQKGQDVICVYVAIGQKASSVAQVVSVLEEKGALDYTIIVASNADDPATLQYIAPYTGAALAEYFMYKGKATLVIYDDLTKQAQAYRQMSLLLRRPPGREAYPGDVFYLHSRLLERAAKLNKDLGGGSMTALPIIETQAGDVSAYIPTNVISITDGQIFLSGDLFNSGIRPAINVGISVSRVGSAAQIKAMKQVAGKLKLELAQFAELEAFSQFASDLDKTTQNQLARGQRLREILKQAQNSPVPVEEQAAIIYTGINGYLDDIDLSKVQDFIISLREDLRNSKPEFGESIRNSKKLSPEAEELLKQSIQDVKQAFSI</sequence>
<dbReference type="SUPFAM" id="SSF50615">
    <property type="entry name" value="N-terminal domain of alpha and beta subunits of F1 ATP synthase"/>
    <property type="match status" value="1"/>
</dbReference>
<evidence type="ECO:0000256" key="7">
    <source>
        <dbReference type="ARBA" id="ARBA00022840"/>
    </source>
</evidence>
<evidence type="ECO:0000313" key="18">
    <source>
        <dbReference type="EMBL" id="QCI07989.1"/>
    </source>
</evidence>
<dbReference type="HAMAP" id="MF_01346">
    <property type="entry name" value="ATP_synth_alpha_bact"/>
    <property type="match status" value="1"/>
</dbReference>
<evidence type="ECO:0000256" key="10">
    <source>
        <dbReference type="ARBA" id="ARBA00023136"/>
    </source>
</evidence>
<evidence type="ECO:0000256" key="14">
    <source>
        <dbReference type="RuleBase" id="RU003551"/>
    </source>
</evidence>
<comment type="subcellular location">
    <subcellularLocation>
        <location evidence="1">Membrane</location>
        <topology evidence="1">Peripheral membrane protein</topology>
    </subcellularLocation>
</comment>
<keyword evidence="11 14" id="KW-0139">CF(1)</keyword>
<comment type="function">
    <text evidence="14">Produces ATP from ADP in the presence of a proton gradient across the membrane.</text>
</comment>
<dbReference type="Gene3D" id="1.20.150.20">
    <property type="entry name" value="ATP synthase alpha/beta chain, C-terminal domain"/>
    <property type="match status" value="1"/>
</dbReference>
<dbReference type="PANTHER" id="PTHR48082:SF2">
    <property type="entry name" value="ATP SYNTHASE SUBUNIT ALPHA, MITOCHONDRIAL"/>
    <property type="match status" value="1"/>
</dbReference>
<keyword evidence="7 14" id="KW-0067">ATP-binding</keyword>
<keyword evidence="6 13" id="KW-0375">Hydrogen ion transport</keyword>
<evidence type="ECO:0000259" key="17">
    <source>
        <dbReference type="Pfam" id="PF02874"/>
    </source>
</evidence>
<dbReference type="SUPFAM" id="SSF47917">
    <property type="entry name" value="C-terminal domain of alpha and beta subunits of F1 ATP synthase"/>
    <property type="match status" value="1"/>
</dbReference>
<protein>
    <recommendedName>
        <fullName evidence="14">ATP synthase subunit alpha</fullName>
    </recommendedName>
</protein>
<dbReference type="GO" id="GO:0043531">
    <property type="term" value="F:ADP binding"/>
    <property type="evidence" value="ECO:0007669"/>
    <property type="project" value="TreeGrafter"/>
</dbReference>
<dbReference type="Pfam" id="PF00306">
    <property type="entry name" value="ATP-synt_ab_C"/>
    <property type="match status" value="1"/>
</dbReference>
<feature type="domain" description="ATPase F1/V1/A1 complex alpha/beta subunit nucleotide-binding" evidence="15">
    <location>
        <begin position="152"/>
        <end position="367"/>
    </location>
</feature>
<name>A0A4D6WWI6_9FLOR</name>
<evidence type="ECO:0000256" key="11">
    <source>
        <dbReference type="ARBA" id="ARBA00023196"/>
    </source>
</evidence>
<evidence type="ECO:0000256" key="12">
    <source>
        <dbReference type="ARBA" id="ARBA00023310"/>
    </source>
</evidence>
<keyword evidence="12 14" id="KW-0066">ATP synthesis</keyword>
<dbReference type="AlphaFoldDB" id="A0A4D6WWI6"/>
<evidence type="ECO:0000256" key="9">
    <source>
        <dbReference type="ARBA" id="ARBA00023065"/>
    </source>
</evidence>
<organism evidence="18">
    <name type="scientific">Plumaria plumosa</name>
    <dbReference type="NCBI Taxonomy" id="189642"/>
    <lineage>
        <taxon>Eukaryota</taxon>
        <taxon>Rhodophyta</taxon>
        <taxon>Florideophyceae</taxon>
        <taxon>Rhodymeniophycidae</taxon>
        <taxon>Ceramiales</taxon>
        <taxon>Wrangeliaceae</taxon>
        <taxon>Plumaria</taxon>
    </lineage>
</organism>
<evidence type="ECO:0000256" key="5">
    <source>
        <dbReference type="ARBA" id="ARBA00022741"/>
    </source>
</evidence>
<dbReference type="NCBIfam" id="TIGR00962">
    <property type="entry name" value="atpA"/>
    <property type="match status" value="1"/>
</dbReference>
<dbReference type="CDD" id="cd18113">
    <property type="entry name" value="ATP-synt_F1_alpha_C"/>
    <property type="match status" value="1"/>
</dbReference>
<keyword evidence="5 14" id="KW-0547">Nucleotide-binding</keyword>
<evidence type="ECO:0000256" key="4">
    <source>
        <dbReference type="ARBA" id="ARBA00022528"/>
    </source>
</evidence>
<dbReference type="InterPro" id="IPR038376">
    <property type="entry name" value="ATP_synth_asu_C_sf"/>
</dbReference>
<dbReference type="InterPro" id="IPR000793">
    <property type="entry name" value="ATP_synth_asu_C"/>
</dbReference>
<keyword evidence="10" id="KW-0472">Membrane</keyword>
<dbReference type="InterPro" id="IPR033732">
    <property type="entry name" value="ATP_synth_F1_a_nt-bd_dom"/>
</dbReference>
<dbReference type="InterPro" id="IPR020003">
    <property type="entry name" value="ATPase_a/bsu_AS"/>
</dbReference>
<dbReference type="InterPro" id="IPR036121">
    <property type="entry name" value="ATPase_F1/V1/A1_a/bsu_N_sf"/>
</dbReference>
<dbReference type="SUPFAM" id="SSF52540">
    <property type="entry name" value="P-loop containing nucleoside triphosphate hydrolases"/>
    <property type="match status" value="1"/>
</dbReference>
<evidence type="ECO:0000256" key="1">
    <source>
        <dbReference type="ARBA" id="ARBA00004170"/>
    </source>
</evidence>
<evidence type="ECO:0000256" key="13">
    <source>
        <dbReference type="RuleBase" id="RU000339"/>
    </source>
</evidence>
<gene>
    <name evidence="18" type="primary">atpA</name>
</gene>
<keyword evidence="8" id="KW-1278">Translocase</keyword>
<dbReference type="NCBIfam" id="NF009884">
    <property type="entry name" value="PRK13343.1"/>
    <property type="match status" value="1"/>
</dbReference>
<dbReference type="InterPro" id="IPR027417">
    <property type="entry name" value="P-loop_NTPase"/>
</dbReference>
<keyword evidence="9 13" id="KW-0406">Ion transport</keyword>
<dbReference type="Pfam" id="PF00006">
    <property type="entry name" value="ATP-synt_ab"/>
    <property type="match status" value="1"/>
</dbReference>
<dbReference type="FunFam" id="1.20.150.20:FF:000001">
    <property type="entry name" value="ATP synthase subunit alpha"/>
    <property type="match status" value="1"/>
</dbReference>
<geneLocation type="plastid" evidence="18"/>
<reference evidence="18" key="2">
    <citation type="submission" date="2019-04" db="EMBL/GenBank/DDBJ databases">
        <authorList>
            <person name="Pasella M."/>
        </authorList>
    </citation>
    <scope>NUCLEOTIDE SEQUENCE</scope>
    <source>
        <strain evidence="18">PD2953_5</strain>
    </source>
</reference>
<evidence type="ECO:0000259" key="15">
    <source>
        <dbReference type="Pfam" id="PF00006"/>
    </source>
</evidence>
<evidence type="ECO:0000256" key="2">
    <source>
        <dbReference type="ARBA" id="ARBA00008936"/>
    </source>
</evidence>
<dbReference type="Gene3D" id="2.40.30.20">
    <property type="match status" value="1"/>
</dbReference>
<feature type="domain" description="ATPase F1/V1/A1 complex alpha/beta subunit N-terminal" evidence="17">
    <location>
        <begin position="26"/>
        <end position="95"/>
    </location>
</feature>
<dbReference type="InterPro" id="IPR000194">
    <property type="entry name" value="ATPase_F1/V1/A1_a/bsu_nucl-bd"/>
</dbReference>
<evidence type="ECO:0000256" key="8">
    <source>
        <dbReference type="ARBA" id="ARBA00022967"/>
    </source>
</evidence>
<evidence type="ECO:0000259" key="16">
    <source>
        <dbReference type="Pfam" id="PF00306"/>
    </source>
</evidence>
<comment type="similarity">
    <text evidence="2 13">Belongs to the ATPase alpha/beta chains family.</text>
</comment>
<keyword evidence="4" id="KW-0150">Chloroplast</keyword>
<dbReference type="GO" id="GO:0046933">
    <property type="term" value="F:proton-transporting ATP synthase activity, rotational mechanism"/>
    <property type="evidence" value="ECO:0007669"/>
    <property type="project" value="InterPro"/>
</dbReference>
<dbReference type="PIRSF" id="PIRSF039088">
    <property type="entry name" value="F_ATPase_subunit_alpha"/>
    <property type="match status" value="1"/>
</dbReference>
<keyword evidence="18" id="KW-0934">Plastid</keyword>
<dbReference type="FunFam" id="3.40.50.300:FF:000002">
    <property type="entry name" value="ATP synthase subunit alpha"/>
    <property type="match status" value="1"/>
</dbReference>
<evidence type="ECO:0000256" key="6">
    <source>
        <dbReference type="ARBA" id="ARBA00022781"/>
    </source>
</evidence>
<keyword evidence="3 13" id="KW-0813">Transport</keyword>
<dbReference type="InterPro" id="IPR005294">
    <property type="entry name" value="ATP_synth_F1_asu"/>
</dbReference>
<dbReference type="EMBL" id="MK814707">
    <property type="protein sequence ID" value="QCI07989.1"/>
    <property type="molecule type" value="Genomic_DNA"/>
</dbReference>
<dbReference type="PROSITE" id="PS00152">
    <property type="entry name" value="ATPASE_ALPHA_BETA"/>
    <property type="match status" value="1"/>
</dbReference>
<dbReference type="Pfam" id="PF02874">
    <property type="entry name" value="ATP-synt_ab_N"/>
    <property type="match status" value="1"/>
</dbReference>
<evidence type="ECO:0000256" key="3">
    <source>
        <dbReference type="ARBA" id="ARBA00022448"/>
    </source>
</evidence>
<reference evidence="18" key="1">
    <citation type="journal article" date="2019" name="Mol. Phylogenet. Evol.">
        <title>Morphological evolution and classification of the red algal order Ceramiales inferred using plastid phylogenomics.</title>
        <authorList>
            <person name="Diaz-Tapia P."/>
            <person name="Pasella M.M."/>
            <person name="Verbruggen H."/>
            <person name="Maggs C.A."/>
        </authorList>
    </citation>
    <scope>NUCLEOTIDE SEQUENCE</scope>
    <source>
        <strain evidence="18">PD2953_5</strain>
    </source>
</reference>
<dbReference type="CDD" id="cd01132">
    <property type="entry name" value="F1-ATPase_alpha_CD"/>
    <property type="match status" value="1"/>
</dbReference>
<dbReference type="GO" id="GO:0045259">
    <property type="term" value="C:proton-transporting ATP synthase complex"/>
    <property type="evidence" value="ECO:0007669"/>
    <property type="project" value="UniProtKB-KW"/>
</dbReference>
<dbReference type="Gene3D" id="3.40.50.300">
    <property type="entry name" value="P-loop containing nucleotide triphosphate hydrolases"/>
    <property type="match status" value="1"/>
</dbReference>
<dbReference type="InterPro" id="IPR023366">
    <property type="entry name" value="ATP_synth_asu-like_sf"/>
</dbReference>
<dbReference type="PANTHER" id="PTHR48082">
    <property type="entry name" value="ATP SYNTHASE SUBUNIT ALPHA, MITOCHONDRIAL"/>
    <property type="match status" value="1"/>
</dbReference>